<accession>A0ABQ0NXX0</accession>
<proteinExistence type="predicted"/>
<dbReference type="Gene3D" id="3.40.250.10">
    <property type="entry name" value="Rhodanese-like domain"/>
    <property type="match status" value="1"/>
</dbReference>
<dbReference type="PANTHER" id="PTHR47377:SF1">
    <property type="entry name" value="RHODANESE-LIKE DOMAIN-CONTAINING PROTEIN 4, CHLOROPLASTIC"/>
    <property type="match status" value="1"/>
</dbReference>
<evidence type="ECO:0000259" key="1">
    <source>
        <dbReference type="PROSITE" id="PS50206"/>
    </source>
</evidence>
<evidence type="ECO:0000313" key="3">
    <source>
        <dbReference type="Proteomes" id="UP001062901"/>
    </source>
</evidence>
<organism evidence="2 3">
    <name type="scientific">Saccharibacter floricola DSM 15669</name>
    <dbReference type="NCBI Taxonomy" id="1123227"/>
    <lineage>
        <taxon>Bacteria</taxon>
        <taxon>Pseudomonadati</taxon>
        <taxon>Pseudomonadota</taxon>
        <taxon>Alphaproteobacteria</taxon>
        <taxon>Acetobacterales</taxon>
        <taxon>Acetobacteraceae</taxon>
        <taxon>Saccharibacter</taxon>
    </lineage>
</organism>
<dbReference type="Proteomes" id="UP001062901">
    <property type="component" value="Unassembled WGS sequence"/>
</dbReference>
<protein>
    <submittedName>
        <fullName evidence="2">Sulfide dehydrogenase</fullName>
    </submittedName>
</protein>
<dbReference type="PROSITE" id="PS50206">
    <property type="entry name" value="RHODANESE_3"/>
    <property type="match status" value="1"/>
</dbReference>
<evidence type="ECO:0000313" key="2">
    <source>
        <dbReference type="EMBL" id="GBQ06110.1"/>
    </source>
</evidence>
<gene>
    <name evidence="2" type="ORF">AA15669_0789</name>
</gene>
<dbReference type="InterPro" id="IPR001763">
    <property type="entry name" value="Rhodanese-like_dom"/>
</dbReference>
<dbReference type="PANTHER" id="PTHR47377">
    <property type="entry name" value="RHODANESE-LIKE DOMAIN-CONTAINING PROTEIN 4, CHLOROPLASTIC"/>
    <property type="match status" value="1"/>
</dbReference>
<keyword evidence="3" id="KW-1185">Reference proteome</keyword>
<dbReference type="SMART" id="SM00450">
    <property type="entry name" value="RHOD"/>
    <property type="match status" value="1"/>
</dbReference>
<dbReference type="EMBL" id="BAQD01000009">
    <property type="protein sequence ID" value="GBQ06110.1"/>
    <property type="molecule type" value="Genomic_DNA"/>
</dbReference>
<dbReference type="SUPFAM" id="SSF52821">
    <property type="entry name" value="Rhodanese/Cell cycle control phosphatase"/>
    <property type="match status" value="1"/>
</dbReference>
<name>A0ABQ0NXX0_9PROT</name>
<reference evidence="2" key="1">
    <citation type="submission" date="2013-04" db="EMBL/GenBank/DDBJ databases">
        <title>The genome sequencing project of 58 acetic acid bacteria.</title>
        <authorList>
            <person name="Okamoto-Kainuma A."/>
            <person name="Ishikawa M."/>
            <person name="Umino S."/>
            <person name="Koizumi Y."/>
            <person name="Shiwa Y."/>
            <person name="Yoshikawa H."/>
            <person name="Matsutani M."/>
            <person name="Matsushita K."/>
        </authorList>
    </citation>
    <scope>NUCLEOTIDE SEQUENCE</scope>
    <source>
        <strain evidence="2">DSM 15669</strain>
    </source>
</reference>
<dbReference type="Pfam" id="PF00581">
    <property type="entry name" value="Rhodanese"/>
    <property type="match status" value="1"/>
</dbReference>
<comment type="caution">
    <text evidence="2">The sequence shown here is derived from an EMBL/GenBank/DDBJ whole genome shotgun (WGS) entry which is preliminary data.</text>
</comment>
<sequence length="132" mass="14462">MKVVMKNIQAKKAWEILKANPKAVLVDVRTPQEWAAVGFPDLSTLGREAVALTWSAEEPEAFHQALDEAVPDKTASLFFLCRSGVRSHHACESAFEAGYQNTANIADGFEDRHGPGTGWRASALPFILRPLS</sequence>
<feature type="domain" description="Rhodanese" evidence="1">
    <location>
        <begin position="19"/>
        <end position="128"/>
    </location>
</feature>
<dbReference type="InterPro" id="IPR036873">
    <property type="entry name" value="Rhodanese-like_dom_sf"/>
</dbReference>
<dbReference type="InterPro" id="IPR044240">
    <property type="entry name" value="STR4-like"/>
</dbReference>